<sequence length="39" mass="4611">TDTLVPTRAERSIEGVSNLFWPVSYFYIMKVQQSYCHMI</sequence>
<name>A0A1A8PQI4_9TELE</name>
<proteinExistence type="predicted"/>
<reference evidence="1" key="2">
    <citation type="submission" date="2016-06" db="EMBL/GenBank/DDBJ databases">
        <title>The genome of a short-lived fish provides insights into sex chromosome evolution and the genetic control of aging.</title>
        <authorList>
            <person name="Reichwald K."/>
            <person name="Felder M."/>
            <person name="Petzold A."/>
            <person name="Koch P."/>
            <person name="Groth M."/>
            <person name="Platzer M."/>
        </authorList>
    </citation>
    <scope>NUCLEOTIDE SEQUENCE</scope>
    <source>
        <tissue evidence="1">Brain</tissue>
    </source>
</reference>
<feature type="non-terminal residue" evidence="1">
    <location>
        <position position="1"/>
    </location>
</feature>
<protein>
    <submittedName>
        <fullName evidence="1">Uncharacterized protein</fullName>
    </submittedName>
</protein>
<organism evidence="1">
    <name type="scientific">Nothobranchius pienaari</name>
    <dbReference type="NCBI Taxonomy" id="704102"/>
    <lineage>
        <taxon>Eukaryota</taxon>
        <taxon>Metazoa</taxon>
        <taxon>Chordata</taxon>
        <taxon>Craniata</taxon>
        <taxon>Vertebrata</taxon>
        <taxon>Euteleostomi</taxon>
        <taxon>Actinopterygii</taxon>
        <taxon>Neopterygii</taxon>
        <taxon>Teleostei</taxon>
        <taxon>Neoteleostei</taxon>
        <taxon>Acanthomorphata</taxon>
        <taxon>Ovalentaria</taxon>
        <taxon>Atherinomorphae</taxon>
        <taxon>Cyprinodontiformes</taxon>
        <taxon>Nothobranchiidae</taxon>
        <taxon>Nothobranchius</taxon>
    </lineage>
</organism>
<reference evidence="1" key="1">
    <citation type="submission" date="2016-05" db="EMBL/GenBank/DDBJ databases">
        <authorList>
            <person name="Lavstsen T."/>
            <person name="Jespersen J.S."/>
        </authorList>
    </citation>
    <scope>NUCLEOTIDE SEQUENCE</scope>
    <source>
        <tissue evidence="1">Brain</tissue>
    </source>
</reference>
<accession>A0A1A8PQI4</accession>
<gene>
    <name evidence="1" type="primary">Nfu_g_1_011154</name>
</gene>
<feature type="non-terminal residue" evidence="1">
    <location>
        <position position="39"/>
    </location>
</feature>
<dbReference type="AlphaFoldDB" id="A0A1A8PQI4"/>
<dbReference type="EMBL" id="HAEG01009132">
    <property type="protein sequence ID" value="SBR83695.1"/>
    <property type="molecule type" value="Transcribed_RNA"/>
</dbReference>
<evidence type="ECO:0000313" key="1">
    <source>
        <dbReference type="EMBL" id="SBR83695.1"/>
    </source>
</evidence>